<organism evidence="1 2">
    <name type="scientific">Iningainema tapete BLCC-T55</name>
    <dbReference type="NCBI Taxonomy" id="2748662"/>
    <lineage>
        <taxon>Bacteria</taxon>
        <taxon>Bacillati</taxon>
        <taxon>Cyanobacteriota</taxon>
        <taxon>Cyanophyceae</taxon>
        <taxon>Nostocales</taxon>
        <taxon>Scytonemataceae</taxon>
        <taxon>Iningainema tapete</taxon>
    </lineage>
</organism>
<dbReference type="EMBL" id="JACXAE010000118">
    <property type="protein sequence ID" value="MBD2778007.1"/>
    <property type="molecule type" value="Genomic_DNA"/>
</dbReference>
<dbReference type="AlphaFoldDB" id="A0A8J7BZN1"/>
<reference evidence="1" key="1">
    <citation type="submission" date="2020-09" db="EMBL/GenBank/DDBJ databases">
        <title>Iningainema tapete sp. nov. (Scytonemataceae, Cyanobacteria) from greenhouses in central Florida (USA) produces two types of nodularin with biosynthetic potential for microcystin-LR and anabaenopeptins.</title>
        <authorList>
            <person name="Berthold D.E."/>
            <person name="Lefler F.W."/>
            <person name="Huang I.-S."/>
            <person name="Abdulla H."/>
            <person name="Zimba P.V."/>
            <person name="Laughinghouse H.D. IV."/>
        </authorList>
    </citation>
    <scope>NUCLEOTIDE SEQUENCE</scope>
    <source>
        <strain evidence="1">BLCCT55</strain>
    </source>
</reference>
<evidence type="ECO:0000313" key="2">
    <source>
        <dbReference type="Proteomes" id="UP000629098"/>
    </source>
</evidence>
<name>A0A8J7BZN1_9CYAN</name>
<keyword evidence="2" id="KW-1185">Reference proteome</keyword>
<protein>
    <submittedName>
        <fullName evidence="1">Uncharacterized protein</fullName>
    </submittedName>
</protein>
<gene>
    <name evidence="1" type="ORF">ICL16_39700</name>
</gene>
<proteinExistence type="predicted"/>
<sequence>MNIPAERELVQFRNQYTIAKNLNLPGIVQSYNLENYHNAYQGQGMMQEAVKMGLQILKSLGISFPECRQSFSNSFSLNRA</sequence>
<accession>A0A8J7BZN1</accession>
<evidence type="ECO:0000313" key="1">
    <source>
        <dbReference type="EMBL" id="MBD2778007.1"/>
    </source>
</evidence>
<comment type="caution">
    <text evidence="1">The sequence shown here is derived from an EMBL/GenBank/DDBJ whole genome shotgun (WGS) entry which is preliminary data.</text>
</comment>
<dbReference type="Proteomes" id="UP000629098">
    <property type="component" value="Unassembled WGS sequence"/>
</dbReference>